<name>A0A444UQE9_ACIRT</name>
<dbReference type="AlphaFoldDB" id="A0A444UQE9"/>
<keyword evidence="2" id="KW-1185">Reference proteome</keyword>
<dbReference type="Pfam" id="PF15146">
    <property type="entry name" value="FANCAA"/>
    <property type="match status" value="1"/>
</dbReference>
<proteinExistence type="predicted"/>
<accession>A0A444UQE9</accession>
<evidence type="ECO:0000313" key="2">
    <source>
        <dbReference type="Proteomes" id="UP000289886"/>
    </source>
</evidence>
<dbReference type="GO" id="GO:0005654">
    <property type="term" value="C:nucleoplasm"/>
    <property type="evidence" value="ECO:0007669"/>
    <property type="project" value="TreeGrafter"/>
</dbReference>
<dbReference type="GO" id="GO:0036297">
    <property type="term" value="P:interstrand cross-link repair"/>
    <property type="evidence" value="ECO:0007669"/>
    <property type="project" value="InterPro"/>
</dbReference>
<gene>
    <name evidence="1" type="ORF">EOD39_0055</name>
</gene>
<dbReference type="EMBL" id="SCEB01214069">
    <property type="protein sequence ID" value="RXM37381.1"/>
    <property type="molecule type" value="Genomic_DNA"/>
</dbReference>
<dbReference type="PANTHER" id="PTHR14890:SF1">
    <property type="entry name" value="FANCONI ANEMIA CORE COMPLEX-ASSOCIATED PROTEIN 100"/>
    <property type="match status" value="1"/>
</dbReference>
<dbReference type="GO" id="GO:0043240">
    <property type="term" value="C:Fanconi anaemia nuclear complex"/>
    <property type="evidence" value="ECO:0007669"/>
    <property type="project" value="InterPro"/>
</dbReference>
<comment type="caution">
    <text evidence="1">The sequence shown here is derived from an EMBL/GenBank/DDBJ whole genome shotgun (WGS) entry which is preliminary data.</text>
</comment>
<dbReference type="PANTHER" id="PTHR14890">
    <property type="entry name" value="FANCONI ANEMIA CORE COMPLEX-ASSOCIATED PROTEIN 100"/>
    <property type="match status" value="1"/>
</dbReference>
<reference evidence="1 2" key="1">
    <citation type="submission" date="2019-01" db="EMBL/GenBank/DDBJ databases">
        <title>Draft Genome and Complete Hox-Cluster Characterization of the Sterlet Sturgeon (Acipenser ruthenus).</title>
        <authorList>
            <person name="Wei Q."/>
        </authorList>
    </citation>
    <scope>NUCLEOTIDE SEQUENCE [LARGE SCALE GENOMIC DNA]</scope>
    <source>
        <strain evidence="1">WHYD16114868_AA</strain>
        <tissue evidence="1">Blood</tissue>
    </source>
</reference>
<organism evidence="1 2">
    <name type="scientific">Acipenser ruthenus</name>
    <name type="common">Sterlet sturgeon</name>
    <dbReference type="NCBI Taxonomy" id="7906"/>
    <lineage>
        <taxon>Eukaryota</taxon>
        <taxon>Metazoa</taxon>
        <taxon>Chordata</taxon>
        <taxon>Craniata</taxon>
        <taxon>Vertebrata</taxon>
        <taxon>Euteleostomi</taxon>
        <taxon>Actinopterygii</taxon>
        <taxon>Chondrostei</taxon>
        <taxon>Acipenseriformes</taxon>
        <taxon>Acipenseridae</taxon>
        <taxon>Acipenser</taxon>
    </lineage>
</organism>
<dbReference type="Proteomes" id="UP000289886">
    <property type="component" value="Unassembled WGS sequence"/>
</dbReference>
<evidence type="ECO:0000313" key="1">
    <source>
        <dbReference type="EMBL" id="RXM37381.1"/>
    </source>
</evidence>
<sequence>MTQKGTLLQITLPERSDGGHRARLTSSLAGQRIRDLLAGIGNVSDRVSSLKSCIQQKNDALKHLNQVFNVCCMLLSNQEGGEKGASQCKQPISCHVSARWSRLLLQDTLILTCCLENSSDYVLEQGWTLCIQVTPQSCPLTPETAGSARTYAFPFDKLLPSKSMEVTLPLAPGSDLVLPVSVHCSLAYSLKSILGVEVIGHLPSHNPLLSSQANDGHCNSLALSTQTVDWLDCLRICEPVAMGNRACSWSNPLADPVQVLLSSRKAMGQNRDPKNKGAGLGLDGGPFVASVKVSSEVLTTALKLRGSGPSLASSTLHWLLSSNPEADSLRSQALPVLTAAAPGDSKVRLLAKEICLRDLSADRPITAVEIQIESSSLAELCGLHHSILCRIQPLLKEGVSGDGALPGLRTQRLRELLHHAEVLSKEVQGVRDRMSLGLEASSSTAEKLLHTYQQLRNTDLLLL</sequence>
<protein>
    <submittedName>
        <fullName evidence="1">Fanconi anemia core complex-associated protein 100</fullName>
    </submittedName>
</protein>
<dbReference type="InterPro" id="IPR029251">
    <property type="entry name" value="Faap100"/>
</dbReference>